<name>A0A3S8V314_9APIC</name>
<keyword evidence="10 12" id="KW-0012">Acyltransferase</keyword>
<reference evidence="15" key="1">
    <citation type="journal article" date="2018" name="Genome Biol. Evol.">
        <title>Nephromyces encodes a urate metabolism pathway and predicted peroxisomes, demonstrating these are not ancient losses of apicomplexans.</title>
        <authorList>
            <person name="Paight C."/>
            <person name="Slamovits C.H."/>
            <person name="Saffo M.B."/>
            <person name="Lane C.E."/>
        </authorList>
    </citation>
    <scope>NUCLEOTIDE SEQUENCE</scope>
    <source>
        <strain evidence="15">Neph72</strain>
    </source>
</reference>
<proteinExistence type="evidence at transcript level"/>
<dbReference type="InterPro" id="IPR020610">
    <property type="entry name" value="Thiolase_AS"/>
</dbReference>
<feature type="active site" description="Proton acceptor" evidence="11">
    <location>
        <position position="361"/>
    </location>
</feature>
<comment type="similarity">
    <text evidence="2 12">Belongs to the thiolase-like superfamily. Thiolase family.</text>
</comment>
<dbReference type="PROSITE" id="PS00737">
    <property type="entry name" value="THIOLASE_2"/>
    <property type="match status" value="1"/>
</dbReference>
<dbReference type="GO" id="GO:0006635">
    <property type="term" value="P:fatty acid beta-oxidation"/>
    <property type="evidence" value="ECO:0007669"/>
    <property type="project" value="TreeGrafter"/>
</dbReference>
<dbReference type="Pfam" id="PF02803">
    <property type="entry name" value="Thiolase_C"/>
    <property type="match status" value="1"/>
</dbReference>
<dbReference type="EMBL" id="MK265841">
    <property type="protein sequence ID" value="AZL94414.1"/>
    <property type="molecule type" value="mRNA"/>
</dbReference>
<evidence type="ECO:0000256" key="1">
    <source>
        <dbReference type="ARBA" id="ARBA00004173"/>
    </source>
</evidence>
<dbReference type="EC" id="2.3.1.9" evidence="4"/>
<feature type="active site" description="Acyl-thioester intermediate" evidence="11">
    <location>
        <position position="97"/>
    </location>
</feature>
<evidence type="ECO:0000259" key="13">
    <source>
        <dbReference type="Pfam" id="PF00108"/>
    </source>
</evidence>
<evidence type="ECO:0000256" key="2">
    <source>
        <dbReference type="ARBA" id="ARBA00010982"/>
    </source>
</evidence>
<feature type="domain" description="Thiolase N-terminal" evidence="13">
    <location>
        <begin position="13"/>
        <end position="277"/>
    </location>
</feature>
<evidence type="ECO:0000256" key="11">
    <source>
        <dbReference type="PIRSR" id="PIRSR000429-1"/>
    </source>
</evidence>
<evidence type="ECO:0000256" key="5">
    <source>
        <dbReference type="ARBA" id="ARBA00022679"/>
    </source>
</evidence>
<keyword evidence="7" id="KW-0809">Transit peptide</keyword>
<evidence type="ECO:0000256" key="12">
    <source>
        <dbReference type="RuleBase" id="RU003557"/>
    </source>
</evidence>
<dbReference type="PROSITE" id="PS00099">
    <property type="entry name" value="THIOLASE_3"/>
    <property type="match status" value="1"/>
</dbReference>
<dbReference type="AlphaFoldDB" id="A0A3S8V314"/>
<keyword evidence="9" id="KW-0496">Mitochondrion</keyword>
<feature type="domain" description="Thiolase C-terminal" evidence="14">
    <location>
        <begin position="285"/>
        <end position="404"/>
    </location>
</feature>
<keyword evidence="5 12" id="KW-0808">Transferase</keyword>
<evidence type="ECO:0000256" key="6">
    <source>
        <dbReference type="ARBA" id="ARBA00022723"/>
    </source>
</evidence>
<dbReference type="InterPro" id="IPR020617">
    <property type="entry name" value="Thiolase_C"/>
</dbReference>
<keyword evidence="8" id="KW-0630">Potassium</keyword>
<dbReference type="GO" id="GO:0046872">
    <property type="term" value="F:metal ion binding"/>
    <property type="evidence" value="ECO:0007669"/>
    <property type="project" value="UniProtKB-KW"/>
</dbReference>
<dbReference type="PANTHER" id="PTHR18919">
    <property type="entry name" value="ACETYL-COA C-ACYLTRANSFERASE"/>
    <property type="match status" value="1"/>
</dbReference>
<dbReference type="InterPro" id="IPR020613">
    <property type="entry name" value="Thiolase_CS"/>
</dbReference>
<dbReference type="GO" id="GO:0003985">
    <property type="term" value="F:acetyl-CoA C-acetyltransferase activity"/>
    <property type="evidence" value="ECO:0007669"/>
    <property type="project" value="UniProtKB-EC"/>
</dbReference>
<evidence type="ECO:0000256" key="8">
    <source>
        <dbReference type="ARBA" id="ARBA00022958"/>
    </source>
</evidence>
<dbReference type="GO" id="GO:0005739">
    <property type="term" value="C:mitochondrion"/>
    <property type="evidence" value="ECO:0007669"/>
    <property type="project" value="UniProtKB-SubCell"/>
</dbReference>
<evidence type="ECO:0000259" key="14">
    <source>
        <dbReference type="Pfam" id="PF02803"/>
    </source>
</evidence>
<dbReference type="PIRSF" id="PIRSF000429">
    <property type="entry name" value="Ac-CoA_Ac_transf"/>
    <property type="match status" value="1"/>
</dbReference>
<dbReference type="NCBIfam" id="TIGR01930">
    <property type="entry name" value="AcCoA-C-Actrans"/>
    <property type="match status" value="1"/>
</dbReference>
<keyword evidence="6" id="KW-0479">Metal-binding</keyword>
<organism evidence="15">
    <name type="scientific">Nephromyces sp. MMRI</name>
    <dbReference type="NCBI Taxonomy" id="2496275"/>
    <lineage>
        <taxon>Eukaryota</taxon>
        <taxon>Sar</taxon>
        <taxon>Alveolata</taxon>
        <taxon>Apicomplexa</taxon>
        <taxon>Aconoidasida</taxon>
        <taxon>Nephromycida</taxon>
        <taxon>Nephromyces</taxon>
    </lineage>
</organism>
<dbReference type="SUPFAM" id="SSF53901">
    <property type="entry name" value="Thiolase-like"/>
    <property type="match status" value="2"/>
</dbReference>
<evidence type="ECO:0000256" key="4">
    <source>
        <dbReference type="ARBA" id="ARBA00012705"/>
    </source>
</evidence>
<comment type="subcellular location">
    <subcellularLocation>
        <location evidence="1">Mitochondrion</location>
    </subcellularLocation>
</comment>
<evidence type="ECO:0000256" key="9">
    <source>
        <dbReference type="ARBA" id="ARBA00023128"/>
    </source>
</evidence>
<dbReference type="InterPro" id="IPR016039">
    <property type="entry name" value="Thiolase-like"/>
</dbReference>
<comment type="subunit">
    <text evidence="3">Homotetramer.</text>
</comment>
<protein>
    <recommendedName>
        <fullName evidence="4">acetyl-CoA C-acetyltransferase</fullName>
        <ecNumber evidence="4">2.3.1.9</ecNumber>
    </recommendedName>
</protein>
<dbReference type="CDD" id="cd00751">
    <property type="entry name" value="thiolase"/>
    <property type="match status" value="1"/>
</dbReference>
<feature type="active site" description="Proton acceptor" evidence="11">
    <location>
        <position position="392"/>
    </location>
</feature>
<dbReference type="PANTHER" id="PTHR18919:SF156">
    <property type="entry name" value="ACETYL-COA ACETYLTRANSFERASE, MITOCHONDRIAL"/>
    <property type="match status" value="1"/>
</dbReference>
<dbReference type="InterPro" id="IPR020616">
    <property type="entry name" value="Thiolase_N"/>
</dbReference>
<dbReference type="Pfam" id="PF00108">
    <property type="entry name" value="Thiolase_N"/>
    <property type="match status" value="1"/>
</dbReference>
<accession>A0A3S8V314</accession>
<dbReference type="InterPro" id="IPR002155">
    <property type="entry name" value="Thiolase"/>
</dbReference>
<dbReference type="Gene3D" id="3.40.47.10">
    <property type="match status" value="1"/>
</dbReference>
<evidence type="ECO:0000313" key="15">
    <source>
        <dbReference type="EMBL" id="AZL94414.1"/>
    </source>
</evidence>
<evidence type="ECO:0000256" key="7">
    <source>
        <dbReference type="ARBA" id="ARBA00022946"/>
    </source>
</evidence>
<evidence type="ECO:0000256" key="10">
    <source>
        <dbReference type="ARBA" id="ARBA00023315"/>
    </source>
</evidence>
<evidence type="ECO:0000256" key="3">
    <source>
        <dbReference type="ARBA" id="ARBA00011881"/>
    </source>
</evidence>
<sequence length="406" mass="43450">MPKVIQSFLPKEVYITSMARTPIGKFMGCLSSMTAPQLGAIAIHSAIQRSLLNPDEVQQVIMGHVLTAGCGQLTSRQAALSAGIPPNIDAFNVDKVCSSGMKSVCLAAQLISLNQAEIVIAGGMESMSNSPYILNKARFGGYKFGNGELIDNVLYDGLTDNKHQKTMGWCAEKTANEYNISRLEQDNYTLQSYKRASDAFKTSQMDKEICPVSISTDNSSKLNPKFITINEDEQYDALKPEKLATLNPVFKQNGTITAANSSSLSDGAAAIVLMSKDMVNHLGLNPIARIISFADAAVESIDFSIAPFHAFQNAKKLAHIDKVDYHEINEAFASVVLSNMKLLNIDINIVNLNGGAISLGHPLGMSGCRIICSLINVLHSNTHFALGAASICNGGGGASSIILEAC</sequence>